<keyword evidence="1" id="KW-1015">Disulfide bond</keyword>
<evidence type="ECO:0000256" key="1">
    <source>
        <dbReference type="ARBA" id="ARBA00023157"/>
    </source>
</evidence>
<dbReference type="Proteomes" id="UP000708208">
    <property type="component" value="Unassembled WGS sequence"/>
</dbReference>
<dbReference type="InterPro" id="IPR000859">
    <property type="entry name" value="CUB_dom"/>
</dbReference>
<protein>
    <recommendedName>
        <fullName evidence="4">CUB domain-containing protein</fullName>
    </recommendedName>
</protein>
<dbReference type="InterPro" id="IPR058698">
    <property type="entry name" value="CUB_metazoa"/>
</dbReference>
<dbReference type="OrthoDB" id="6337346at2759"/>
<gene>
    <name evidence="5" type="ORF">AFUS01_LOCUS9176</name>
</gene>
<accession>A0A8J2JHJ4</accession>
<comment type="caution">
    <text evidence="2">Lacks conserved residue(s) required for the propagation of feature annotation.</text>
</comment>
<evidence type="ECO:0000259" key="4">
    <source>
        <dbReference type="PROSITE" id="PS01180"/>
    </source>
</evidence>
<dbReference type="Pfam" id="PF26080">
    <property type="entry name" value="CUB_animal"/>
    <property type="match status" value="1"/>
</dbReference>
<proteinExistence type="predicted"/>
<dbReference type="AlphaFoldDB" id="A0A8J2JHJ4"/>
<feature type="non-terminal residue" evidence="5">
    <location>
        <position position="1"/>
    </location>
</feature>
<organism evidence="5 6">
    <name type="scientific">Allacma fusca</name>
    <dbReference type="NCBI Taxonomy" id="39272"/>
    <lineage>
        <taxon>Eukaryota</taxon>
        <taxon>Metazoa</taxon>
        <taxon>Ecdysozoa</taxon>
        <taxon>Arthropoda</taxon>
        <taxon>Hexapoda</taxon>
        <taxon>Collembola</taxon>
        <taxon>Symphypleona</taxon>
        <taxon>Sminthuridae</taxon>
        <taxon>Allacma</taxon>
    </lineage>
</organism>
<dbReference type="PANTHER" id="PTHR33236">
    <property type="entry name" value="INTRAFLAGELLAR TRANSPORT PROTEIN 122 FAMILY PROTEIN-RELATED"/>
    <property type="match status" value="1"/>
</dbReference>
<comment type="caution">
    <text evidence="5">The sequence shown here is derived from an EMBL/GenBank/DDBJ whole genome shotgun (WGS) entry which is preliminary data.</text>
</comment>
<keyword evidence="6" id="KW-1185">Reference proteome</keyword>
<evidence type="ECO:0000313" key="6">
    <source>
        <dbReference type="Proteomes" id="UP000708208"/>
    </source>
</evidence>
<dbReference type="PROSITE" id="PS01180">
    <property type="entry name" value="CUB"/>
    <property type="match status" value="1"/>
</dbReference>
<evidence type="ECO:0000313" key="5">
    <source>
        <dbReference type="EMBL" id="CAG7719876.1"/>
    </source>
</evidence>
<feature type="chain" id="PRO_5035301257" description="CUB domain-containing protein" evidence="3">
    <location>
        <begin position="23"/>
        <end position="320"/>
    </location>
</feature>
<reference evidence="5" key="1">
    <citation type="submission" date="2021-06" db="EMBL/GenBank/DDBJ databases">
        <authorList>
            <person name="Hodson N. C."/>
            <person name="Mongue J. A."/>
            <person name="Jaron S. K."/>
        </authorList>
    </citation>
    <scope>NUCLEOTIDE SEQUENCE</scope>
</reference>
<keyword evidence="3" id="KW-0732">Signal</keyword>
<name>A0A8J2JHJ4_9HEXA</name>
<dbReference type="PANTHER" id="PTHR33236:SF5">
    <property type="entry name" value="CUB DOMAIN-CONTAINING PROTEIN"/>
    <property type="match status" value="1"/>
</dbReference>
<sequence>MLRFLTFLIFLSFYALDQHASAKYYSKGKTKLPFYVLVKIPSGTCDSEYLRTSGVCVASNRACTRLNGTESGTCAMGYGICCLVTLNCATSPEVVKANGTHLVNPSNLKNQTSCEFQLPRPPGVCQVRLDFNNFNTSLGDQPFVGDCQTDTFNIVGADNTKYLGPLCGNLTGQHVYLDYGNSNTISLFNYISQAMGQTWDIKVTYIKCDSPDKAPPGCLQYYTDPSGTVKSFNFNGMQQLNNEDYTVCIKSQPGMTKITWNSCGGLNDFFITGTGAIAPPPGTDFPPITNPVSGNDCMYDWVMILGANKYCGNTFDGPVT</sequence>
<evidence type="ECO:0000256" key="2">
    <source>
        <dbReference type="PROSITE-ProRule" id="PRU00059"/>
    </source>
</evidence>
<feature type="domain" description="CUB" evidence="4">
    <location>
        <begin position="82"/>
        <end position="208"/>
    </location>
</feature>
<dbReference type="EMBL" id="CAJVCH010065338">
    <property type="protein sequence ID" value="CAG7719876.1"/>
    <property type="molecule type" value="Genomic_DNA"/>
</dbReference>
<feature type="signal peptide" evidence="3">
    <location>
        <begin position="1"/>
        <end position="22"/>
    </location>
</feature>
<evidence type="ECO:0000256" key="3">
    <source>
        <dbReference type="SAM" id="SignalP"/>
    </source>
</evidence>